<dbReference type="InterPro" id="IPR036866">
    <property type="entry name" value="RibonucZ/Hydroxyglut_hydro"/>
</dbReference>
<keyword evidence="1" id="KW-0812">Transmembrane</keyword>
<comment type="caution">
    <text evidence="3">The sequence shown here is derived from an EMBL/GenBank/DDBJ whole genome shotgun (WGS) entry which is preliminary data.</text>
</comment>
<evidence type="ECO:0000259" key="2">
    <source>
        <dbReference type="SMART" id="SM00849"/>
    </source>
</evidence>
<dbReference type="PANTHER" id="PTHR30619:SF1">
    <property type="entry name" value="RECOMBINATION PROTEIN 2"/>
    <property type="match status" value="1"/>
</dbReference>
<dbReference type="SUPFAM" id="SSF56281">
    <property type="entry name" value="Metallo-hydrolase/oxidoreductase"/>
    <property type="match status" value="1"/>
</dbReference>
<dbReference type="AlphaFoldDB" id="A0A644UWJ3"/>
<evidence type="ECO:0000313" key="3">
    <source>
        <dbReference type="EMBL" id="MPL83307.1"/>
    </source>
</evidence>
<dbReference type="Gene3D" id="3.60.15.10">
    <property type="entry name" value="Ribonuclease Z/Hydroxyacylglutathione hydrolase-like"/>
    <property type="match status" value="1"/>
</dbReference>
<feature type="domain" description="Metallo-beta-lactamase" evidence="2">
    <location>
        <begin position="68"/>
        <end position="272"/>
    </location>
</feature>
<feature type="transmembrane region" description="Helical" evidence="1">
    <location>
        <begin position="20"/>
        <end position="38"/>
    </location>
</feature>
<dbReference type="PANTHER" id="PTHR30619">
    <property type="entry name" value="DNA INTERNALIZATION/COMPETENCE PROTEIN COMEC/REC2"/>
    <property type="match status" value="1"/>
</dbReference>
<gene>
    <name evidence="3" type="ORF">SDC9_29260</name>
</gene>
<dbReference type="InterPro" id="IPR035681">
    <property type="entry name" value="ComA-like_MBL"/>
</dbReference>
<reference evidence="3" key="1">
    <citation type="submission" date="2019-08" db="EMBL/GenBank/DDBJ databases">
        <authorList>
            <person name="Kucharzyk K."/>
            <person name="Murdoch R.W."/>
            <person name="Higgins S."/>
            <person name="Loffler F."/>
        </authorList>
    </citation>
    <scope>NUCLEOTIDE SEQUENCE</scope>
</reference>
<sequence length="336" mass="35848">MAKRSGRKRSSSASAQKKIISLIAGLLVIAAVVIFGGAELGGFGGSTPLAPLITDEHAFSMHVIDIGQGDAILLSKDGTYALVDAGETMSPSAREARSAIFAYLDSLGVKKLEFLLLTHQDYDHIGSAKDILATYDVGVVYDNGVEHTSATYENLLQYISDKKICYTIVREGDQITSPWNGVTIEILSPPQDLIMAGSSPDINENSIVLDVTYKTVSFILTGDAGKKAEAYILSAGKTVDAEILKAGHHGSSTASTDAFLKAVSPNVIVMSLGAGNDYGHPHFETLTRFAKYTDHIYRTDLDGDVVVTTDGSAYSVVTRNEHVKENMLVSGNGVRV</sequence>
<accession>A0A644UWJ3</accession>
<organism evidence="3">
    <name type="scientific">bioreactor metagenome</name>
    <dbReference type="NCBI Taxonomy" id="1076179"/>
    <lineage>
        <taxon>unclassified sequences</taxon>
        <taxon>metagenomes</taxon>
        <taxon>ecological metagenomes</taxon>
    </lineage>
</organism>
<dbReference type="Pfam" id="PF00753">
    <property type="entry name" value="Lactamase_B"/>
    <property type="match status" value="1"/>
</dbReference>
<evidence type="ECO:0000256" key="1">
    <source>
        <dbReference type="SAM" id="Phobius"/>
    </source>
</evidence>
<keyword evidence="1" id="KW-1133">Transmembrane helix</keyword>
<keyword evidence="1" id="KW-0472">Membrane</keyword>
<name>A0A644UWJ3_9ZZZZ</name>
<proteinExistence type="predicted"/>
<protein>
    <recommendedName>
        <fullName evidence="2">Metallo-beta-lactamase domain-containing protein</fullName>
    </recommendedName>
</protein>
<dbReference type="EMBL" id="VSSQ01000174">
    <property type="protein sequence ID" value="MPL83307.1"/>
    <property type="molecule type" value="Genomic_DNA"/>
</dbReference>
<dbReference type="InterPro" id="IPR052159">
    <property type="entry name" value="Competence_DNA_uptake"/>
</dbReference>
<dbReference type="SMART" id="SM00849">
    <property type="entry name" value="Lactamase_B"/>
    <property type="match status" value="1"/>
</dbReference>
<dbReference type="InterPro" id="IPR001279">
    <property type="entry name" value="Metallo-B-lactamas"/>
</dbReference>
<dbReference type="CDD" id="cd07731">
    <property type="entry name" value="ComA-like_MBL-fold"/>
    <property type="match status" value="1"/>
</dbReference>